<accession>A0A2K3LJT8</accession>
<protein>
    <submittedName>
        <fullName evidence="1">Uncharacterized protein</fullName>
    </submittedName>
</protein>
<evidence type="ECO:0000313" key="1">
    <source>
        <dbReference type="EMBL" id="PNX78807.1"/>
    </source>
</evidence>
<dbReference type="Proteomes" id="UP000236291">
    <property type="component" value="Unassembled WGS sequence"/>
</dbReference>
<organism evidence="1 2">
    <name type="scientific">Trifolium pratense</name>
    <name type="common">Red clover</name>
    <dbReference type="NCBI Taxonomy" id="57577"/>
    <lineage>
        <taxon>Eukaryota</taxon>
        <taxon>Viridiplantae</taxon>
        <taxon>Streptophyta</taxon>
        <taxon>Embryophyta</taxon>
        <taxon>Tracheophyta</taxon>
        <taxon>Spermatophyta</taxon>
        <taxon>Magnoliopsida</taxon>
        <taxon>eudicotyledons</taxon>
        <taxon>Gunneridae</taxon>
        <taxon>Pentapetalae</taxon>
        <taxon>rosids</taxon>
        <taxon>fabids</taxon>
        <taxon>Fabales</taxon>
        <taxon>Fabaceae</taxon>
        <taxon>Papilionoideae</taxon>
        <taxon>50 kb inversion clade</taxon>
        <taxon>NPAAA clade</taxon>
        <taxon>Hologalegina</taxon>
        <taxon>IRL clade</taxon>
        <taxon>Trifolieae</taxon>
        <taxon>Trifolium</taxon>
    </lineage>
</organism>
<evidence type="ECO:0000313" key="2">
    <source>
        <dbReference type="Proteomes" id="UP000236291"/>
    </source>
</evidence>
<comment type="caution">
    <text evidence="1">The sequence shown here is derived from an EMBL/GenBank/DDBJ whole genome shotgun (WGS) entry which is preliminary data.</text>
</comment>
<dbReference type="EMBL" id="ASHM01034781">
    <property type="protein sequence ID" value="PNX78807.1"/>
    <property type="molecule type" value="Genomic_DNA"/>
</dbReference>
<reference evidence="1 2" key="1">
    <citation type="journal article" date="2014" name="Am. J. Bot.">
        <title>Genome assembly and annotation for red clover (Trifolium pratense; Fabaceae).</title>
        <authorList>
            <person name="Istvanek J."/>
            <person name="Jaros M."/>
            <person name="Krenek A."/>
            <person name="Repkova J."/>
        </authorList>
    </citation>
    <scope>NUCLEOTIDE SEQUENCE [LARGE SCALE GENOMIC DNA]</scope>
    <source>
        <strain evidence="2">cv. Tatra</strain>
        <tissue evidence="1">Young leaves</tissue>
    </source>
</reference>
<sequence>MIKPSVEIYRSQGIWFASIRHRLLIRLSLYDCVWTALFERTFMPAACLGGCWYVDLGSVLAVDPFAILKPFLILVDAHSSFFCNLISRPYAGSLGCTRDEC</sequence>
<reference evidence="1 2" key="2">
    <citation type="journal article" date="2017" name="Front. Plant Sci.">
        <title>Gene Classification and Mining of Molecular Markers Useful in Red Clover (Trifolium pratense) Breeding.</title>
        <authorList>
            <person name="Istvanek J."/>
            <person name="Dluhosova J."/>
            <person name="Dluhos P."/>
            <person name="Patkova L."/>
            <person name="Nedelnik J."/>
            <person name="Repkova J."/>
        </authorList>
    </citation>
    <scope>NUCLEOTIDE SEQUENCE [LARGE SCALE GENOMIC DNA]</scope>
    <source>
        <strain evidence="2">cv. Tatra</strain>
        <tissue evidence="1">Young leaves</tissue>
    </source>
</reference>
<dbReference type="AlphaFoldDB" id="A0A2K3LJT8"/>
<gene>
    <name evidence="1" type="ORF">L195_g034788</name>
</gene>
<proteinExistence type="predicted"/>
<name>A0A2K3LJT8_TRIPR</name>